<dbReference type="Proteomes" id="UP000011134">
    <property type="component" value="Unassembled WGS sequence"/>
</dbReference>
<protein>
    <submittedName>
        <fullName evidence="1">Uncharacterized protein</fullName>
    </submittedName>
</protein>
<evidence type="ECO:0000313" key="1">
    <source>
        <dbReference type="EMBL" id="ELR64204.1"/>
    </source>
</evidence>
<evidence type="ECO:0000313" key="2">
    <source>
        <dbReference type="Proteomes" id="UP000011134"/>
    </source>
</evidence>
<comment type="caution">
    <text evidence="1">The sequence shown here is derived from an EMBL/GenBank/DDBJ whole genome shotgun (WGS) entry which is preliminary data.</text>
</comment>
<keyword evidence="2" id="KW-1185">Reference proteome</keyword>
<gene>
    <name evidence="1" type="ORF">C942_02934</name>
</gene>
<proteinExistence type="predicted"/>
<accession>L8J9J9</accession>
<name>L8J9J9_9GAMM</name>
<reference evidence="1 2" key="1">
    <citation type="submission" date="2012-12" db="EMBL/GenBank/DDBJ databases">
        <title>Genome Assembly of Photobacterium sp. AK15.</title>
        <authorList>
            <person name="Khatri I."/>
            <person name="Vaidya B."/>
            <person name="Srinivas T.N.R."/>
            <person name="Subramanian S."/>
            <person name="Pinnaka A."/>
        </authorList>
    </citation>
    <scope>NUCLEOTIDE SEQUENCE [LARGE SCALE GENOMIC DNA]</scope>
    <source>
        <strain evidence="1 2">AK15</strain>
    </source>
</reference>
<organism evidence="1 2">
    <name type="scientific">Photobacterium marinum</name>
    <dbReference type="NCBI Taxonomy" id="1056511"/>
    <lineage>
        <taxon>Bacteria</taxon>
        <taxon>Pseudomonadati</taxon>
        <taxon>Pseudomonadota</taxon>
        <taxon>Gammaproteobacteria</taxon>
        <taxon>Vibrionales</taxon>
        <taxon>Vibrionaceae</taxon>
        <taxon>Photobacterium</taxon>
    </lineage>
</organism>
<dbReference type="AlphaFoldDB" id="L8J9J9"/>
<sequence length="49" mass="5767">MHKLFITARIVSVQQLRFKGNCLFFASNNLLNRHKKSDPWVAFLRHAPD</sequence>
<dbReference type="EMBL" id="AMZO01000031">
    <property type="protein sequence ID" value="ELR64204.1"/>
    <property type="molecule type" value="Genomic_DNA"/>
</dbReference>
<dbReference type="PATRIC" id="fig|1056511.3.peg.3858"/>